<evidence type="ECO:0000256" key="3">
    <source>
        <dbReference type="SAM" id="Phobius"/>
    </source>
</evidence>
<dbReference type="PANTHER" id="PTHR12993">
    <property type="entry name" value="N-ACETYLGLUCOSAMINYL-PHOSPHATIDYLINOSITOL DE-N-ACETYLASE-RELATED"/>
    <property type="match status" value="1"/>
</dbReference>
<dbReference type="RefSeq" id="XP_015277535.1">
    <property type="nucleotide sequence ID" value="XM_015422049.1"/>
</dbReference>
<dbReference type="InterPro" id="IPR003737">
    <property type="entry name" value="GlcNAc_PI_deacetylase-related"/>
</dbReference>
<keyword evidence="3" id="KW-1133">Transmembrane helix</keyword>
<organism evidence="4 5">
    <name type="scientific">Gekko japonicus</name>
    <name type="common">Schlegel's Japanese gecko</name>
    <dbReference type="NCBI Taxonomy" id="146911"/>
    <lineage>
        <taxon>Eukaryota</taxon>
        <taxon>Metazoa</taxon>
        <taxon>Chordata</taxon>
        <taxon>Craniata</taxon>
        <taxon>Vertebrata</taxon>
        <taxon>Euteleostomi</taxon>
        <taxon>Lepidosauria</taxon>
        <taxon>Squamata</taxon>
        <taxon>Bifurcata</taxon>
        <taxon>Gekkota</taxon>
        <taxon>Gekkonidae</taxon>
        <taxon>Gekkoninae</taxon>
        <taxon>Gekko</taxon>
    </lineage>
</organism>
<evidence type="ECO:0000256" key="2">
    <source>
        <dbReference type="ARBA" id="ARBA00012176"/>
    </source>
</evidence>
<dbReference type="SUPFAM" id="SSF102588">
    <property type="entry name" value="LmbE-like"/>
    <property type="match status" value="1"/>
</dbReference>
<dbReference type="Gene3D" id="3.40.50.10320">
    <property type="entry name" value="LmbE-like"/>
    <property type="match status" value="1"/>
</dbReference>
<dbReference type="Pfam" id="PF02585">
    <property type="entry name" value="PIG-L"/>
    <property type="match status" value="1"/>
</dbReference>
<evidence type="ECO:0000313" key="5">
    <source>
        <dbReference type="RefSeq" id="XP_015277535.1"/>
    </source>
</evidence>
<feature type="transmembrane region" description="Helical" evidence="3">
    <location>
        <begin position="6"/>
        <end position="25"/>
    </location>
</feature>
<comment type="similarity">
    <text evidence="1">Belongs to the PIGL family.</text>
</comment>
<dbReference type="GeneID" id="107119552"/>
<keyword evidence="4" id="KW-1185">Reference proteome</keyword>
<evidence type="ECO:0000256" key="1">
    <source>
        <dbReference type="ARBA" id="ARBA00006066"/>
    </source>
</evidence>
<dbReference type="Proteomes" id="UP000694871">
    <property type="component" value="Unplaced"/>
</dbReference>
<evidence type="ECO:0000313" key="4">
    <source>
        <dbReference type="Proteomes" id="UP000694871"/>
    </source>
</evidence>
<dbReference type="EC" id="3.5.1.89" evidence="2"/>
<protein>
    <recommendedName>
        <fullName evidence="2">N-acetylglucosaminylphosphatidylinositol deacetylase</fullName>
        <ecNumber evidence="2">3.5.1.89</ecNumber>
    </recommendedName>
</protein>
<name>A0ABM1KUZ8_GEKJA</name>
<dbReference type="PROSITE" id="PS51257">
    <property type="entry name" value="PROKAR_LIPOPROTEIN"/>
    <property type="match status" value="1"/>
</dbReference>
<sequence length="262" mass="30081">MATRIVSIALLFSPLILWLVACWWLRRRHGTRRCDSRTLLTKGPGRRDSDDAVRALFVTAHPDDEAMFFAPSILKLARARLWLFCASTGNYYNHGTIRKEELLKSCAVLGISASNVTVIDHRDLPDHPSVEWDTSLLSALILKHIETNHINLVLTFDAGGVSGHANHKSLYTTIRYLHSENKLPEGCRVLTLETVSLFRKYLSILDIPISCLHSRDVLFVLTKEEAETAKRAMWCHRSQLLWFRRLYVCFSRYMVVNSLRFL</sequence>
<proteinExistence type="inferred from homology"/>
<reference evidence="5" key="1">
    <citation type="submission" date="2025-08" db="UniProtKB">
        <authorList>
            <consortium name="RefSeq"/>
        </authorList>
    </citation>
    <scope>IDENTIFICATION</scope>
</reference>
<dbReference type="PANTHER" id="PTHR12993:SF11">
    <property type="entry name" value="N-ACETYLGLUCOSAMINYL-PHOSPHATIDYLINOSITOL DE-N-ACETYLASE"/>
    <property type="match status" value="1"/>
</dbReference>
<keyword evidence="3" id="KW-0812">Transmembrane</keyword>
<gene>
    <name evidence="5" type="primary">PIGL</name>
</gene>
<dbReference type="InterPro" id="IPR024078">
    <property type="entry name" value="LmbE-like_dom_sf"/>
</dbReference>
<keyword evidence="3" id="KW-0472">Membrane</keyword>
<accession>A0ABM1KUZ8</accession>